<accession>A0ABR6RD65</accession>
<protein>
    <recommendedName>
        <fullName evidence="2">DUF2169 domain-containing protein</fullName>
    </recommendedName>
</protein>
<dbReference type="RefSeq" id="WP_184706221.1">
    <property type="nucleotide sequence ID" value="NZ_JACHKZ010000005.1"/>
</dbReference>
<proteinExistence type="predicted"/>
<comment type="caution">
    <text evidence="3">The sequence shown here is derived from an EMBL/GenBank/DDBJ whole genome shotgun (WGS) entry which is preliminary data.</text>
</comment>
<feature type="region of interest" description="Disordered" evidence="1">
    <location>
        <begin position="171"/>
        <end position="213"/>
    </location>
</feature>
<evidence type="ECO:0000259" key="2">
    <source>
        <dbReference type="Pfam" id="PF09937"/>
    </source>
</evidence>
<dbReference type="Proteomes" id="UP000562492">
    <property type="component" value="Unassembled WGS sequence"/>
</dbReference>
<name>A0ABR6RD65_9BURK</name>
<gene>
    <name evidence="3" type="ORF">HNP33_001146</name>
</gene>
<dbReference type="EMBL" id="JACHKZ010000005">
    <property type="protein sequence ID" value="MBB6577095.1"/>
    <property type="molecule type" value="Genomic_DNA"/>
</dbReference>
<feature type="domain" description="DUF2169" evidence="2">
    <location>
        <begin position="38"/>
        <end position="343"/>
    </location>
</feature>
<organism evidence="3 4">
    <name type="scientific">Comamonas odontotermitis</name>
    <dbReference type="NCBI Taxonomy" id="379895"/>
    <lineage>
        <taxon>Bacteria</taxon>
        <taxon>Pseudomonadati</taxon>
        <taxon>Pseudomonadota</taxon>
        <taxon>Betaproteobacteria</taxon>
        <taxon>Burkholderiales</taxon>
        <taxon>Comamonadaceae</taxon>
        <taxon>Comamonas</taxon>
    </lineage>
</organism>
<feature type="compositionally biased region" description="Basic and acidic residues" evidence="1">
    <location>
        <begin position="172"/>
        <end position="189"/>
    </location>
</feature>
<evidence type="ECO:0000313" key="4">
    <source>
        <dbReference type="Proteomes" id="UP000562492"/>
    </source>
</evidence>
<keyword evidence="4" id="KW-1185">Reference proteome</keyword>
<dbReference type="InterPro" id="IPR018683">
    <property type="entry name" value="DUF2169"/>
</dbReference>
<dbReference type="Pfam" id="PF09937">
    <property type="entry name" value="DUF2169"/>
    <property type="match status" value="1"/>
</dbReference>
<sequence>MEKPSSAGRSIPEVAPVKHINHTPFPSQYFQTVDQYGRAFHVIATRITYDMQGLWGNGYLSYAAEQSPLAMSDVWDGEPNVSSPLWESDFAPYKPKCDVLVANAVSRPPNGKFGSRWRCGIAIDWCDENGQDQHWHKELLVTGPRVHNMLGLPGTPQPTTQTRIHWQNAYGGHKDRSSGAGHNVDERNPIGHGLNKARGARAPQLEPASQTYRGQKNYSPISLTALGRAWLPRRALAGTYDKAWREKQWPLPPMDFDYAYWNCAPADQQIDYPTPGAKLSLIALYPPNLSHAWPERFSARLPLHQLFVFARLSPALGWPGDILVDLDTLVVDLATLQLYATYRLVVPVPKQLPQNTTLVLETRMAPVGHMDDSVPSVELGPLG</sequence>
<evidence type="ECO:0000313" key="3">
    <source>
        <dbReference type="EMBL" id="MBB6577095.1"/>
    </source>
</evidence>
<evidence type="ECO:0000256" key="1">
    <source>
        <dbReference type="SAM" id="MobiDB-lite"/>
    </source>
</evidence>
<reference evidence="3 4" key="1">
    <citation type="submission" date="2020-08" db="EMBL/GenBank/DDBJ databases">
        <title>Functional genomics of gut bacteria from endangered species of beetles.</title>
        <authorList>
            <person name="Carlos-Shanley C."/>
        </authorList>
    </citation>
    <scope>NUCLEOTIDE SEQUENCE [LARGE SCALE GENOMIC DNA]</scope>
    <source>
        <strain evidence="3 4">S00124</strain>
    </source>
</reference>